<organism evidence="1 2">
    <name type="scientific">Nonomuraea composti</name>
    <dbReference type="NCBI Taxonomy" id="2720023"/>
    <lineage>
        <taxon>Bacteria</taxon>
        <taxon>Bacillati</taxon>
        <taxon>Actinomycetota</taxon>
        <taxon>Actinomycetes</taxon>
        <taxon>Streptosporangiales</taxon>
        <taxon>Streptosporangiaceae</taxon>
        <taxon>Nonomuraea</taxon>
    </lineage>
</organism>
<dbReference type="EMBL" id="JAATEP010000026">
    <property type="protein sequence ID" value="NJP93954.1"/>
    <property type="molecule type" value="Genomic_DNA"/>
</dbReference>
<proteinExistence type="predicted"/>
<evidence type="ECO:0000313" key="2">
    <source>
        <dbReference type="Proteomes" id="UP000696294"/>
    </source>
</evidence>
<dbReference type="RefSeq" id="WP_168014488.1">
    <property type="nucleotide sequence ID" value="NZ_JAATEP010000026.1"/>
</dbReference>
<comment type="caution">
    <text evidence="1">The sequence shown here is derived from an EMBL/GenBank/DDBJ whole genome shotgun (WGS) entry which is preliminary data.</text>
</comment>
<dbReference type="Proteomes" id="UP000696294">
    <property type="component" value="Unassembled WGS sequence"/>
</dbReference>
<keyword evidence="2" id="KW-1185">Reference proteome</keyword>
<reference evidence="1 2" key="1">
    <citation type="submission" date="2020-03" db="EMBL/GenBank/DDBJ databases">
        <title>WGS of actinomycetes isolated from Thailand.</title>
        <authorList>
            <person name="Thawai C."/>
        </authorList>
    </citation>
    <scope>NUCLEOTIDE SEQUENCE [LARGE SCALE GENOMIC DNA]</scope>
    <source>
        <strain evidence="1 2">FMUSA5-5</strain>
    </source>
</reference>
<protein>
    <submittedName>
        <fullName evidence="1">Uncharacterized protein</fullName>
    </submittedName>
</protein>
<evidence type="ECO:0000313" key="1">
    <source>
        <dbReference type="EMBL" id="NJP93954.1"/>
    </source>
</evidence>
<accession>A0ABX1B813</accession>
<sequence>MLSRVNLRWRGGTLEVLLDRTDVDPASVPVLMEATARARTEIVPFIEDGASPIVRYFMERNIPGDQQFHMDASPYQTDVYLEHGLMPQAIADEIAGHTTNLFRSYPRVAISLLRHFPPLRGV</sequence>
<name>A0ABX1B813_9ACTN</name>
<gene>
    <name evidence="1" type="ORF">HCN51_31720</name>
</gene>